<keyword evidence="2" id="KW-0472">Membrane</keyword>
<keyword evidence="2" id="KW-1133">Transmembrane helix</keyword>
<evidence type="ECO:0000256" key="1">
    <source>
        <dbReference type="SAM" id="MobiDB-lite"/>
    </source>
</evidence>
<evidence type="ECO:0000313" key="3">
    <source>
        <dbReference type="EMBL" id="SDD56268.1"/>
    </source>
</evidence>
<dbReference type="STRING" id="1271860.SAMN05216174_11360"/>
<feature type="region of interest" description="Disordered" evidence="1">
    <location>
        <begin position="125"/>
        <end position="169"/>
    </location>
</feature>
<dbReference type="SUPFAM" id="SSF141571">
    <property type="entry name" value="Pentapeptide repeat-like"/>
    <property type="match status" value="1"/>
</dbReference>
<dbReference type="Proteomes" id="UP000199501">
    <property type="component" value="Unassembled WGS sequence"/>
</dbReference>
<dbReference type="EMBL" id="FMZZ01000013">
    <property type="protein sequence ID" value="SDD56268.1"/>
    <property type="molecule type" value="Genomic_DNA"/>
</dbReference>
<keyword evidence="4" id="KW-1185">Reference proteome</keyword>
<proteinExistence type="predicted"/>
<name>A0A1G6VRR7_9PSEU</name>
<evidence type="ECO:0000256" key="2">
    <source>
        <dbReference type="SAM" id="Phobius"/>
    </source>
</evidence>
<dbReference type="AlphaFoldDB" id="A0A1G6VRR7"/>
<feature type="transmembrane region" description="Helical" evidence="2">
    <location>
        <begin position="35"/>
        <end position="55"/>
    </location>
</feature>
<protein>
    <submittedName>
        <fullName evidence="3">Pentapeptide repeat-containing protein</fullName>
    </submittedName>
</protein>
<gene>
    <name evidence="3" type="ORF">SAMN05216174_11360</name>
</gene>
<accession>A0A1G6VRR7</accession>
<sequence>MLVIVVPVVAATVAAVLVLTRLLDVQTSTGRLEMIRTALAVGAGTGAVMTLVLAWRRQWSTEHDAAERRLTELYVKAVEQLGSDKAAVRHGALYALERVAQDNPGHRQTVVDVICAYLRAPFTPPPDKPGARKLGGLRAPLRPARPAWQRPTPTPAATSTTEDHDRRQEREVRLTAQRILRQHLQPHPPTPRSRIPDRLRRALRRFRRSARTFWPDVDLDLTGATLIDLDLIDCAIRTARFTGATFTGNAEFSRATFTDDAGFGGATFTGDTVFSGATFTSPAWFDEATFTGTARFDEATFTGDAGFGGATFTGDAGFSEAIFASPAWFSGATFTGTAWFSEATFTSAWFEKATFSGTAWFNEATFTGVAWFEGAAFTDTAQFRGTTFTGNTWFNKATFTSDVWFGGATLPGTRYVDGTSPSPCTSFDGARFARGAPVEITRFVSALDDGPGEAAEKR</sequence>
<keyword evidence="2" id="KW-0812">Transmembrane</keyword>
<dbReference type="Pfam" id="PF13576">
    <property type="entry name" value="Pentapeptide_3"/>
    <property type="match status" value="2"/>
</dbReference>
<reference evidence="4" key="1">
    <citation type="submission" date="2016-10" db="EMBL/GenBank/DDBJ databases">
        <authorList>
            <person name="Varghese N."/>
            <person name="Submissions S."/>
        </authorList>
    </citation>
    <scope>NUCLEOTIDE SEQUENCE [LARGE SCALE GENOMIC DNA]</scope>
    <source>
        <strain evidence="4">IBRC-M 10403</strain>
    </source>
</reference>
<dbReference type="Gene3D" id="2.160.20.80">
    <property type="entry name" value="E3 ubiquitin-protein ligase SopA"/>
    <property type="match status" value="2"/>
</dbReference>
<feature type="transmembrane region" description="Helical" evidence="2">
    <location>
        <begin position="6"/>
        <end position="23"/>
    </location>
</feature>
<dbReference type="InterPro" id="IPR001646">
    <property type="entry name" value="5peptide_repeat"/>
</dbReference>
<organism evidence="3 4">
    <name type="scientific">Actinokineospora iranica</name>
    <dbReference type="NCBI Taxonomy" id="1271860"/>
    <lineage>
        <taxon>Bacteria</taxon>
        <taxon>Bacillati</taxon>
        <taxon>Actinomycetota</taxon>
        <taxon>Actinomycetes</taxon>
        <taxon>Pseudonocardiales</taxon>
        <taxon>Pseudonocardiaceae</taxon>
        <taxon>Actinokineospora</taxon>
    </lineage>
</organism>
<evidence type="ECO:0000313" key="4">
    <source>
        <dbReference type="Proteomes" id="UP000199501"/>
    </source>
</evidence>